<name>A0A9P8TRZ2_WICPI</name>
<reference evidence="1" key="2">
    <citation type="submission" date="2021-01" db="EMBL/GenBank/DDBJ databases">
        <authorList>
            <person name="Schikora-Tamarit M.A."/>
        </authorList>
    </citation>
    <scope>NUCLEOTIDE SEQUENCE</scope>
    <source>
        <strain evidence="1">CBS2887</strain>
    </source>
</reference>
<proteinExistence type="predicted"/>
<reference evidence="1" key="1">
    <citation type="journal article" date="2021" name="Open Biol.">
        <title>Shared evolutionary footprints suggest mitochondrial oxidative damage underlies multiple complex I losses in fungi.</title>
        <authorList>
            <person name="Schikora-Tamarit M.A."/>
            <person name="Marcet-Houben M."/>
            <person name="Nosek J."/>
            <person name="Gabaldon T."/>
        </authorList>
    </citation>
    <scope>NUCLEOTIDE SEQUENCE</scope>
    <source>
        <strain evidence="1">CBS2887</strain>
    </source>
</reference>
<keyword evidence="2" id="KW-1185">Reference proteome</keyword>
<protein>
    <submittedName>
        <fullName evidence="1">Uncharacterized protein</fullName>
    </submittedName>
</protein>
<evidence type="ECO:0000313" key="2">
    <source>
        <dbReference type="Proteomes" id="UP000774326"/>
    </source>
</evidence>
<comment type="caution">
    <text evidence="1">The sequence shown here is derived from an EMBL/GenBank/DDBJ whole genome shotgun (WGS) entry which is preliminary data.</text>
</comment>
<evidence type="ECO:0000313" key="1">
    <source>
        <dbReference type="EMBL" id="KAH3688595.1"/>
    </source>
</evidence>
<gene>
    <name evidence="1" type="ORF">WICPIJ_000439</name>
</gene>
<dbReference type="AlphaFoldDB" id="A0A9P8TRZ2"/>
<dbReference type="Proteomes" id="UP000774326">
    <property type="component" value="Unassembled WGS sequence"/>
</dbReference>
<accession>A0A9P8TRZ2</accession>
<sequence length="270" mass="30332">MAGGLLAEWVRGSGRMVFVWQGDGHRGQGHEVLLIRREVQKLDTWVDESLQALELSTTPGLDTLRMHGEQIGPLWRPLHVCLSPVGSWLHGRFGRVVLLVPENTNHFALLHVELVSSCIVHQPRFQIICLLELSQLRLNELVWDLARKGVLLNVGELVQVQSVLDIQFLTVQRSDGLLHFSDTGELDKGEPLGLLVVGQRQVEVNHLPAGAAEELRKDFGQDRDLGFRGNWSTVKDQILRESFIFWNGVFSFQVGEVDVTDVDGVKGWLD</sequence>
<dbReference type="EMBL" id="JAEUBG010000269">
    <property type="protein sequence ID" value="KAH3688595.1"/>
    <property type="molecule type" value="Genomic_DNA"/>
</dbReference>
<organism evidence="1 2">
    <name type="scientific">Wickerhamomyces pijperi</name>
    <name type="common">Yeast</name>
    <name type="synonym">Pichia pijperi</name>
    <dbReference type="NCBI Taxonomy" id="599730"/>
    <lineage>
        <taxon>Eukaryota</taxon>
        <taxon>Fungi</taxon>
        <taxon>Dikarya</taxon>
        <taxon>Ascomycota</taxon>
        <taxon>Saccharomycotina</taxon>
        <taxon>Saccharomycetes</taxon>
        <taxon>Phaffomycetales</taxon>
        <taxon>Wickerhamomycetaceae</taxon>
        <taxon>Wickerhamomyces</taxon>
    </lineage>
</organism>